<dbReference type="EMBL" id="LC625835">
    <property type="protein sequence ID" value="BCU03416.1"/>
    <property type="molecule type" value="Genomic_DNA"/>
</dbReference>
<evidence type="ECO:0000256" key="1">
    <source>
        <dbReference type="SAM" id="Phobius"/>
    </source>
</evidence>
<organism evidence="2 3">
    <name type="scientific">Pandoravirus japonicus</name>
    <dbReference type="NCBI Taxonomy" id="2823154"/>
    <lineage>
        <taxon>Viruses</taxon>
        <taxon>Pandoravirus</taxon>
    </lineage>
</organism>
<keyword evidence="1" id="KW-0812">Transmembrane</keyword>
<evidence type="ECO:0000313" key="3">
    <source>
        <dbReference type="Proteomes" id="UP001253637"/>
    </source>
</evidence>
<accession>A0A811BQV9</accession>
<keyword evidence="1" id="KW-0472">Membrane</keyword>
<name>A0A811BQV9_9VIRU</name>
<feature type="transmembrane region" description="Helical" evidence="1">
    <location>
        <begin position="108"/>
        <end position="126"/>
    </location>
</feature>
<protein>
    <recommendedName>
        <fullName evidence="4">Transmembrane protein</fullName>
    </recommendedName>
</protein>
<reference evidence="2" key="1">
    <citation type="submission" date="2021-04" db="EMBL/GenBank/DDBJ databases">
        <title>Draft Genome Sequence of Pandoravirus japonicus, Isolated from the Sabaishi River of Niigata, Japan.</title>
        <authorList>
            <person name="Hosokawa N."/>
            <person name="Takahashi H."/>
            <person name="Aoki K."/>
            <person name="Takemura M."/>
        </authorList>
    </citation>
    <scope>NUCLEOTIDE SEQUENCE</scope>
</reference>
<sequence length="127" mass="14483">MCNGATRPAKGRRHTQVSARKKVCPLFFFECADAEGGRLPLVVFLRGLCLDCGLFFPLSCFFEICRAATSRTRGRRWVPTSRRRQASAHNSINATQKSPALVDTKNKVYSFLFFWIVTFLCVVRRVF</sequence>
<proteinExistence type="predicted"/>
<evidence type="ECO:0008006" key="4">
    <source>
        <dbReference type="Google" id="ProtNLM"/>
    </source>
</evidence>
<keyword evidence="1" id="KW-1133">Transmembrane helix</keyword>
<dbReference type="Proteomes" id="UP001253637">
    <property type="component" value="Segment"/>
</dbReference>
<evidence type="ECO:0000313" key="2">
    <source>
        <dbReference type="EMBL" id="BCU03416.1"/>
    </source>
</evidence>